<organism evidence="4">
    <name type="scientific">Photinus pyralis</name>
    <name type="common">Common eastern firefly</name>
    <name type="synonym">Lampyris pyralis</name>
    <dbReference type="NCBI Taxonomy" id="7054"/>
    <lineage>
        <taxon>Eukaryota</taxon>
        <taxon>Metazoa</taxon>
        <taxon>Ecdysozoa</taxon>
        <taxon>Arthropoda</taxon>
        <taxon>Hexapoda</taxon>
        <taxon>Insecta</taxon>
        <taxon>Pterygota</taxon>
        <taxon>Neoptera</taxon>
        <taxon>Endopterygota</taxon>
        <taxon>Coleoptera</taxon>
        <taxon>Polyphaga</taxon>
        <taxon>Elateriformia</taxon>
        <taxon>Elateroidea</taxon>
        <taxon>Lampyridae</taxon>
        <taxon>Lampyrinae</taxon>
        <taxon>Photinus</taxon>
    </lineage>
</organism>
<evidence type="ECO:0000313" key="5">
    <source>
        <dbReference type="EMBL" id="KAB0802869.1"/>
    </source>
</evidence>
<dbReference type="AlphaFoldDB" id="A0A1Y1L521"/>
<evidence type="ECO:0000256" key="2">
    <source>
        <dbReference type="SAM" id="MobiDB-lite"/>
    </source>
</evidence>
<evidence type="ECO:0000256" key="1">
    <source>
        <dbReference type="SAM" id="Coils"/>
    </source>
</evidence>
<name>A0A1Y1L521_PHOPY</name>
<dbReference type="InterPro" id="IPR057251">
    <property type="entry name" value="FP_C"/>
</dbReference>
<protein>
    <recommendedName>
        <fullName evidence="3">FP protein C-terminal domain-containing protein</fullName>
    </recommendedName>
</protein>
<dbReference type="InParanoid" id="A0A1Y1L521"/>
<gene>
    <name evidence="5" type="ORF">PPYR_05055</name>
</gene>
<feature type="region of interest" description="Disordered" evidence="2">
    <location>
        <begin position="1"/>
        <end position="25"/>
    </location>
</feature>
<dbReference type="Gene3D" id="3.30.70.1820">
    <property type="entry name" value="L1 transposable element, RRM domain"/>
    <property type="match status" value="1"/>
</dbReference>
<dbReference type="InterPro" id="IPR004244">
    <property type="entry name" value="Transposase_22"/>
</dbReference>
<reference evidence="5" key="3">
    <citation type="submission" date="2019-08" db="EMBL/GenBank/DDBJ databases">
        <authorList>
            <consortium name="Photinus pyralis genome working group"/>
            <person name="Fallon T.R."/>
            <person name="Sander Lower S.E."/>
            <person name="Weng J.-K."/>
        </authorList>
    </citation>
    <scope>NUCLEOTIDE SEQUENCE</scope>
    <source>
        <strain evidence="5">1611_PpyrPB1</strain>
        <tissue evidence="5">Whole body</tissue>
    </source>
</reference>
<reference evidence="5 6" key="2">
    <citation type="journal article" date="2018" name="Elife">
        <title>Firefly genomes illuminate parallel origins of bioluminescence in beetles.</title>
        <authorList>
            <person name="Fallon T.R."/>
            <person name="Lower S.E."/>
            <person name="Chang C.H."/>
            <person name="Bessho-Uehara M."/>
            <person name="Martin G.J."/>
            <person name="Bewick A.J."/>
            <person name="Behringer M."/>
            <person name="Debat H.J."/>
            <person name="Wong I."/>
            <person name="Day J.C."/>
            <person name="Suvorov A."/>
            <person name="Silva C.J."/>
            <person name="Stanger-Hall K.F."/>
            <person name="Hall D.W."/>
            <person name="Schmitz R.J."/>
            <person name="Nelson D.R."/>
            <person name="Lewis S.M."/>
            <person name="Shigenobu S."/>
            <person name="Bybee S.M."/>
            <person name="Larracuente A.M."/>
            <person name="Oba Y."/>
            <person name="Weng J.K."/>
        </authorList>
    </citation>
    <scope>NUCLEOTIDE SEQUENCE [LARGE SCALE GENOMIC DNA]</scope>
    <source>
        <strain evidence="5">1611_PpyrPB1</strain>
        <tissue evidence="5">Whole body</tissue>
    </source>
</reference>
<dbReference type="PANTHER" id="PTHR11505">
    <property type="entry name" value="L1 TRANSPOSABLE ELEMENT-RELATED"/>
    <property type="match status" value="1"/>
</dbReference>
<accession>A0A1Y1L521</accession>
<evidence type="ECO:0000259" key="3">
    <source>
        <dbReference type="Pfam" id="PF25298"/>
    </source>
</evidence>
<keyword evidence="6" id="KW-1185">Reference proteome</keyword>
<evidence type="ECO:0000313" key="6">
    <source>
        <dbReference type="Proteomes" id="UP000327044"/>
    </source>
</evidence>
<feature type="coiled-coil region" evidence="1">
    <location>
        <begin position="63"/>
        <end position="104"/>
    </location>
</feature>
<sequence>MSYALRSQGEKSTMADKQTSEPSNKDIMNLLRDFMQTQKAREENLNQSINSCHEKLDANIEELNKINNRLDSYAESLVTLKNESNDLRQRLTSCTNEMDKLEQYTRRNSLEIHGIPFIKGEDPYLLIQKVASALSIEISKNSIDICHRLPLRSSEATQKPPAIICKFVNRYLKEDILGKRKVMRNLSTTDIGFTTADTIYINENLTTHRRQLLYKARQLQKELHFKFLWTKNGNIFARKDEKSPVTEVTADSIKRIKLGGL</sequence>
<dbReference type="EMBL" id="VVIM01000002">
    <property type="protein sequence ID" value="KAB0802869.1"/>
    <property type="molecule type" value="Genomic_DNA"/>
</dbReference>
<dbReference type="EMBL" id="GEZM01064388">
    <property type="protein sequence ID" value="JAV68789.1"/>
    <property type="molecule type" value="Transcribed_RNA"/>
</dbReference>
<dbReference type="Pfam" id="PF25298">
    <property type="entry name" value="Baculo_FP_2nd"/>
    <property type="match status" value="1"/>
</dbReference>
<dbReference type="Proteomes" id="UP000327044">
    <property type="component" value="Unassembled WGS sequence"/>
</dbReference>
<keyword evidence="1" id="KW-0175">Coiled coil</keyword>
<reference evidence="4" key="1">
    <citation type="journal article" date="2016" name="Sci. Rep.">
        <title>Molecular characterization of firefly nuptial gifts: a multi-omics approach sheds light on postcopulatory sexual selection.</title>
        <authorList>
            <person name="Al-Wathiqui N."/>
            <person name="Fallon T.R."/>
            <person name="South A."/>
            <person name="Weng J.K."/>
            <person name="Lewis S.M."/>
        </authorList>
    </citation>
    <scope>NUCLEOTIDE SEQUENCE</scope>
</reference>
<proteinExistence type="predicted"/>
<evidence type="ECO:0000313" key="4">
    <source>
        <dbReference type="EMBL" id="JAV68789.1"/>
    </source>
</evidence>
<feature type="domain" description="FP protein C-terminal" evidence="3">
    <location>
        <begin position="206"/>
        <end position="252"/>
    </location>
</feature>